<evidence type="ECO:0000256" key="1">
    <source>
        <dbReference type="SAM" id="Phobius"/>
    </source>
</evidence>
<feature type="transmembrane region" description="Helical" evidence="1">
    <location>
        <begin position="71"/>
        <end position="89"/>
    </location>
</feature>
<proteinExistence type="predicted"/>
<reference evidence="2 3" key="1">
    <citation type="submission" date="2020-08" db="EMBL/GenBank/DDBJ databases">
        <title>Genomic Encyclopedia of Type Strains, Phase IV (KMG-IV): sequencing the most valuable type-strain genomes for metagenomic binning, comparative biology and taxonomic classification.</title>
        <authorList>
            <person name="Goeker M."/>
        </authorList>
    </citation>
    <scope>NUCLEOTIDE SEQUENCE [LARGE SCALE GENOMIC DNA]</scope>
    <source>
        <strain evidence="2 3">DSM 44197</strain>
    </source>
</reference>
<keyword evidence="1" id="KW-1133">Transmembrane helix</keyword>
<feature type="transmembrane region" description="Helical" evidence="1">
    <location>
        <begin position="28"/>
        <end position="50"/>
    </location>
</feature>
<evidence type="ECO:0008006" key="4">
    <source>
        <dbReference type="Google" id="ProtNLM"/>
    </source>
</evidence>
<evidence type="ECO:0000313" key="2">
    <source>
        <dbReference type="EMBL" id="MBA8955666.1"/>
    </source>
</evidence>
<dbReference type="AlphaFoldDB" id="A0A7W3LWL4"/>
<keyword evidence="1" id="KW-0472">Membrane</keyword>
<feature type="transmembrane region" description="Helical" evidence="1">
    <location>
        <begin position="101"/>
        <end position="119"/>
    </location>
</feature>
<protein>
    <recommendedName>
        <fullName evidence="4">Integral membrane protein</fullName>
    </recommendedName>
</protein>
<dbReference type="EMBL" id="JACJIA010000012">
    <property type="protein sequence ID" value="MBA8955666.1"/>
    <property type="molecule type" value="Genomic_DNA"/>
</dbReference>
<evidence type="ECO:0000313" key="3">
    <source>
        <dbReference type="Proteomes" id="UP000572680"/>
    </source>
</evidence>
<keyword evidence="3" id="KW-1185">Reference proteome</keyword>
<gene>
    <name evidence="2" type="ORF">HNR61_007342</name>
</gene>
<dbReference type="Proteomes" id="UP000572680">
    <property type="component" value="Unassembled WGS sequence"/>
</dbReference>
<comment type="caution">
    <text evidence="2">The sequence shown here is derived from an EMBL/GenBank/DDBJ whole genome shotgun (WGS) entry which is preliminary data.</text>
</comment>
<keyword evidence="1" id="KW-0812">Transmembrane</keyword>
<organism evidence="2 3">
    <name type="scientific">Actinomadura namibiensis</name>
    <dbReference type="NCBI Taxonomy" id="182080"/>
    <lineage>
        <taxon>Bacteria</taxon>
        <taxon>Bacillati</taxon>
        <taxon>Actinomycetota</taxon>
        <taxon>Actinomycetes</taxon>
        <taxon>Streptosporangiales</taxon>
        <taxon>Thermomonosporaceae</taxon>
        <taxon>Actinomadura</taxon>
    </lineage>
</organism>
<name>A0A7W3LWL4_ACTNM</name>
<dbReference type="RefSeq" id="WP_182847635.1">
    <property type="nucleotide sequence ID" value="NZ_BAAALP010000045.1"/>
</dbReference>
<sequence>MDLLRWLEQTAPAEAVRSTPWAYSSLEIVHLVGLALLVGPAVTFDLRLLGVGRRLLAVPAAARLLLPTARWGFALAAVSGAAMFASGAVEVAGSGAAPVKFALLGVALVNVLAFHRGVYRTVGVWGDTAPAAARAAAVVSLATWAGVVACGRLIAYT</sequence>
<accession>A0A7W3LWL4</accession>
<feature type="transmembrane region" description="Helical" evidence="1">
    <location>
        <begin position="131"/>
        <end position="155"/>
    </location>
</feature>